<feature type="transmembrane region" description="Helical" evidence="1">
    <location>
        <begin position="71"/>
        <end position="93"/>
    </location>
</feature>
<dbReference type="RefSeq" id="WP_034937928.1">
    <property type="nucleotide sequence ID" value="NZ_JFHN01000051.1"/>
</dbReference>
<dbReference type="PANTHER" id="PTHR23537:SF1">
    <property type="entry name" value="SUGAR TRANSPORTER"/>
    <property type="match status" value="1"/>
</dbReference>
<dbReference type="PANTHER" id="PTHR23537">
    <property type="match status" value="1"/>
</dbReference>
<dbReference type="InterPro" id="IPR010645">
    <property type="entry name" value="MFS_4"/>
</dbReference>
<keyword evidence="1" id="KW-0812">Transmembrane</keyword>
<comment type="caution">
    <text evidence="2">The sequence shown here is derived from an EMBL/GenBank/DDBJ whole genome shotgun (WGS) entry which is preliminary data.</text>
</comment>
<dbReference type="GO" id="GO:0005886">
    <property type="term" value="C:plasma membrane"/>
    <property type="evidence" value="ECO:0007669"/>
    <property type="project" value="TreeGrafter"/>
</dbReference>
<dbReference type="Gene3D" id="1.20.1250.20">
    <property type="entry name" value="MFS general substrate transporter like domains"/>
    <property type="match status" value="1"/>
</dbReference>
<dbReference type="AlphaFoldDB" id="A0A014NMW4"/>
<feature type="non-terminal residue" evidence="2">
    <location>
        <position position="262"/>
    </location>
</feature>
<dbReference type="OrthoDB" id="9797953at2"/>
<sequence length="262" mass="27548">MAVRVALCAFISLVVVMGIGRFAFTPQVPLMINEHQLSLTSASLVAACNYLGYLCGSYDAMRASRHIQQRLLAGIAGTVLLTLLSACVSAAWLHGVIRFLAGWASGWGLVLVAAWSNERLGHRPGLSAAVFAGPGAGIVLCGMLAWMLHRHGVSAAEGWFACGVLALILLLPVMRYLPAKGEVHGNAPAAEPLVISGALKRLVWSYSLAGFGYILPATFLSQLALSRFPHSPLSQFVWPLFGGAAVAGIALGIATRHLGHAS</sequence>
<dbReference type="SUPFAM" id="SSF103473">
    <property type="entry name" value="MFS general substrate transporter"/>
    <property type="match status" value="1"/>
</dbReference>
<dbReference type="InterPro" id="IPR036259">
    <property type="entry name" value="MFS_trans_sf"/>
</dbReference>
<proteinExistence type="predicted"/>
<feature type="transmembrane region" description="Helical" evidence="1">
    <location>
        <begin position="236"/>
        <end position="254"/>
    </location>
</feature>
<keyword evidence="3" id="KW-1185">Reference proteome</keyword>
<evidence type="ECO:0000256" key="1">
    <source>
        <dbReference type="SAM" id="Phobius"/>
    </source>
</evidence>
<dbReference type="EMBL" id="JFHN01000051">
    <property type="protein sequence ID" value="EXU75170.1"/>
    <property type="molecule type" value="Genomic_DNA"/>
</dbReference>
<evidence type="ECO:0000313" key="2">
    <source>
        <dbReference type="EMBL" id="EXU75170.1"/>
    </source>
</evidence>
<accession>A0A014NMW4</accession>
<keyword evidence="1" id="KW-0472">Membrane</keyword>
<evidence type="ECO:0000313" key="3">
    <source>
        <dbReference type="Proteomes" id="UP000019918"/>
    </source>
</evidence>
<feature type="transmembrane region" description="Helical" evidence="1">
    <location>
        <begin position="203"/>
        <end position="224"/>
    </location>
</feature>
<dbReference type="Proteomes" id="UP000019918">
    <property type="component" value="Unassembled WGS sequence"/>
</dbReference>
<reference evidence="2 3" key="1">
    <citation type="submission" date="2014-02" db="EMBL/GenBank/DDBJ databases">
        <title>Draft genome of Erwinia mallotivora strain BT-MARDI, a papaya dieback pathogen.</title>
        <authorList>
            <person name="Redzuan R."/>
            <person name="Abu Bakar N."/>
            <person name="Badrun R."/>
            <person name="Mohd Raih M.F."/>
            <person name="Rozano L."/>
            <person name="Mat Amin N."/>
        </authorList>
    </citation>
    <scope>NUCLEOTIDE SEQUENCE [LARGE SCALE GENOMIC DNA]</scope>
    <source>
        <strain evidence="2 3">BT-MARDI</strain>
    </source>
</reference>
<feature type="transmembrane region" description="Helical" evidence="1">
    <location>
        <begin position="99"/>
        <end position="116"/>
    </location>
</feature>
<keyword evidence="1" id="KW-1133">Transmembrane helix</keyword>
<feature type="transmembrane region" description="Helical" evidence="1">
    <location>
        <begin position="128"/>
        <end position="146"/>
    </location>
</feature>
<gene>
    <name evidence="2" type="ORF">BG55_12625</name>
</gene>
<dbReference type="Pfam" id="PF06779">
    <property type="entry name" value="MFS_4"/>
    <property type="match status" value="1"/>
</dbReference>
<name>A0A014NMW4_9GAMM</name>
<feature type="transmembrane region" description="Helical" evidence="1">
    <location>
        <begin position="39"/>
        <end position="59"/>
    </location>
</feature>
<feature type="transmembrane region" description="Helical" evidence="1">
    <location>
        <begin position="158"/>
        <end position="177"/>
    </location>
</feature>
<protein>
    <submittedName>
        <fullName evidence="2">MFS transporter</fullName>
    </submittedName>
</protein>
<dbReference type="STRING" id="69222.BG55_12625"/>
<organism evidence="2 3">
    <name type="scientific">Erwinia mallotivora</name>
    <dbReference type="NCBI Taxonomy" id="69222"/>
    <lineage>
        <taxon>Bacteria</taxon>
        <taxon>Pseudomonadati</taxon>
        <taxon>Pseudomonadota</taxon>
        <taxon>Gammaproteobacteria</taxon>
        <taxon>Enterobacterales</taxon>
        <taxon>Erwiniaceae</taxon>
        <taxon>Erwinia</taxon>
    </lineage>
</organism>